<evidence type="ECO:0000256" key="1">
    <source>
        <dbReference type="ARBA" id="ARBA00000032"/>
    </source>
</evidence>
<feature type="non-terminal residue" evidence="4">
    <location>
        <position position="1"/>
    </location>
</feature>
<proteinExistence type="inferred from homology"/>
<comment type="similarity">
    <text evidence="2">Belongs to the histidine acid phosphatase family.</text>
</comment>
<dbReference type="AlphaFoldDB" id="A0AAN5I4G5"/>
<evidence type="ECO:0000256" key="2">
    <source>
        <dbReference type="ARBA" id="ARBA00005375"/>
    </source>
</evidence>
<dbReference type="SUPFAM" id="SSF53254">
    <property type="entry name" value="Phosphoglycerate mutase-like"/>
    <property type="match status" value="1"/>
</dbReference>
<dbReference type="PROSITE" id="PS00616">
    <property type="entry name" value="HIS_ACID_PHOSPHAT_1"/>
    <property type="match status" value="1"/>
</dbReference>
<keyword evidence="5" id="KW-1185">Reference proteome</keyword>
<organism evidence="4 5">
    <name type="scientific">Pristionchus mayeri</name>
    <dbReference type="NCBI Taxonomy" id="1317129"/>
    <lineage>
        <taxon>Eukaryota</taxon>
        <taxon>Metazoa</taxon>
        <taxon>Ecdysozoa</taxon>
        <taxon>Nematoda</taxon>
        <taxon>Chromadorea</taxon>
        <taxon>Rhabditida</taxon>
        <taxon>Rhabditina</taxon>
        <taxon>Diplogasteromorpha</taxon>
        <taxon>Diplogasteroidea</taxon>
        <taxon>Neodiplogasteridae</taxon>
        <taxon>Pristionchus</taxon>
    </lineage>
</organism>
<evidence type="ECO:0000313" key="4">
    <source>
        <dbReference type="EMBL" id="GMR51179.1"/>
    </source>
</evidence>
<sequence length="161" mass="18522">FMIFMLLLFPFLLILTPYRFISCQLINEGNPTRVEGEANTDTLQFVQLLWRHGDRTPIRLIPTDTENKEESWPEGLGELTKVGMTQQYRLGQWIRARYGKFLGETWNKDAVYIRSSDYNRTLMSAQAALAGLFPPLQDDQFEPSIGWFATNLRAHCAPGYG</sequence>
<dbReference type="InterPro" id="IPR033379">
    <property type="entry name" value="Acid_Pase_AS"/>
</dbReference>
<dbReference type="Pfam" id="PF00328">
    <property type="entry name" value="His_Phos_2"/>
    <property type="match status" value="1"/>
</dbReference>
<evidence type="ECO:0000313" key="5">
    <source>
        <dbReference type="Proteomes" id="UP001328107"/>
    </source>
</evidence>
<dbReference type="InterPro" id="IPR050645">
    <property type="entry name" value="Histidine_acid_phosphatase"/>
</dbReference>
<feature type="chain" id="PRO_5042861237" description="Phosphatase" evidence="3">
    <location>
        <begin position="24"/>
        <end position="161"/>
    </location>
</feature>
<feature type="signal peptide" evidence="3">
    <location>
        <begin position="1"/>
        <end position="23"/>
    </location>
</feature>
<keyword evidence="3" id="KW-0732">Signal</keyword>
<comment type="caution">
    <text evidence="4">The sequence shown here is derived from an EMBL/GenBank/DDBJ whole genome shotgun (WGS) entry which is preliminary data.</text>
</comment>
<protein>
    <recommendedName>
        <fullName evidence="6">Phosphatase</fullName>
    </recommendedName>
</protein>
<dbReference type="PANTHER" id="PTHR11567">
    <property type="entry name" value="ACID PHOSPHATASE-RELATED"/>
    <property type="match status" value="1"/>
</dbReference>
<dbReference type="PANTHER" id="PTHR11567:SF210">
    <property type="entry name" value="ACID PHOSPHATASE 5-RELATED"/>
    <property type="match status" value="1"/>
</dbReference>
<gene>
    <name evidence="4" type="ORF">PMAYCL1PPCAC_21374</name>
</gene>
<dbReference type="InterPro" id="IPR029033">
    <property type="entry name" value="His_PPase_superfam"/>
</dbReference>
<accession>A0AAN5I4G5</accession>
<comment type="catalytic activity">
    <reaction evidence="1">
        <text>a phosphate monoester + H2O = an alcohol + phosphate</text>
        <dbReference type="Rhea" id="RHEA:15017"/>
        <dbReference type="ChEBI" id="CHEBI:15377"/>
        <dbReference type="ChEBI" id="CHEBI:30879"/>
        <dbReference type="ChEBI" id="CHEBI:43474"/>
        <dbReference type="ChEBI" id="CHEBI:67140"/>
        <dbReference type="EC" id="3.1.3.2"/>
    </reaction>
</comment>
<evidence type="ECO:0000256" key="3">
    <source>
        <dbReference type="SAM" id="SignalP"/>
    </source>
</evidence>
<dbReference type="InterPro" id="IPR000560">
    <property type="entry name" value="His_Pase_clade-2"/>
</dbReference>
<dbReference type="Gene3D" id="3.40.50.1240">
    <property type="entry name" value="Phosphoglycerate mutase-like"/>
    <property type="match status" value="1"/>
</dbReference>
<name>A0AAN5I4G5_9BILA</name>
<dbReference type="CDD" id="cd07061">
    <property type="entry name" value="HP_HAP_like"/>
    <property type="match status" value="1"/>
</dbReference>
<evidence type="ECO:0008006" key="6">
    <source>
        <dbReference type="Google" id="ProtNLM"/>
    </source>
</evidence>
<dbReference type="GO" id="GO:0003993">
    <property type="term" value="F:acid phosphatase activity"/>
    <property type="evidence" value="ECO:0007669"/>
    <property type="project" value="UniProtKB-EC"/>
</dbReference>
<reference evidence="5" key="1">
    <citation type="submission" date="2022-10" db="EMBL/GenBank/DDBJ databases">
        <title>Genome assembly of Pristionchus species.</title>
        <authorList>
            <person name="Yoshida K."/>
            <person name="Sommer R.J."/>
        </authorList>
    </citation>
    <scope>NUCLEOTIDE SEQUENCE [LARGE SCALE GENOMIC DNA]</scope>
    <source>
        <strain evidence="5">RS5460</strain>
    </source>
</reference>
<dbReference type="Proteomes" id="UP001328107">
    <property type="component" value="Unassembled WGS sequence"/>
</dbReference>
<dbReference type="EMBL" id="BTRK01000005">
    <property type="protein sequence ID" value="GMR51179.1"/>
    <property type="molecule type" value="Genomic_DNA"/>
</dbReference>